<sequence>MTRADFQRTSHARPTDRATARAPRFTRRRLVVGLLLLTAFASVTASAFYRQVVETDFLKNQGAKRFLRDREIPARRGVIMDRHNEPLAMSTAVSTIWADPQLLIERPDALASLARALEEPQAEVAARIRDDAEKGRRYMYLKRRVEPYCARAVEDVVETYRLGGIGMETEYRRFYPGGEIFAQLIGFTGIDDQGQEGIELMRNDELQATPGKRRVIQDGHRRIVEEVEQLRAPAHGEDIVLSVDQRLQFLAYRELKRAVETHRAVGGSAVLLDVRTGEILALVNQPSFNPNQPRRESAEQRRNRALTDVLEPGSTIKPFVVAAALERGVVHPHTRIDTDPGFLRVGRNRVRDYRNLGQLDTTSIIAKSSNVGIVKIAQQMDQSVLWHLYRRIGFGSKTEAGFPGERTGFLPHYDGWSDFEHATLAFGYGLNVTTLQLAQAYAILAADGISRPITLFRRDRVPEGERVFAAETAKSVRLMLEAVVSQDGTARRAAIPGYRVAGKTGTAKKATPQGYVDGKYQSVFVGMAPVSQPRFVMVVMIDEPGGEDYYGGLVAAPTFANVMPAALRLYSIPPDDPKHPLILTSSAETGR</sequence>
<evidence type="ECO:0000256" key="2">
    <source>
        <dbReference type="ARBA" id="ARBA00022475"/>
    </source>
</evidence>
<dbReference type="Pfam" id="PF03717">
    <property type="entry name" value="PBP_dimer"/>
    <property type="match status" value="1"/>
</dbReference>
<evidence type="ECO:0000256" key="9">
    <source>
        <dbReference type="ARBA" id="ARBA00022960"/>
    </source>
</evidence>
<keyword evidence="14 16" id="KW-0131">Cell cycle</keyword>
<evidence type="ECO:0000256" key="14">
    <source>
        <dbReference type="ARBA" id="ARBA00023306"/>
    </source>
</evidence>
<evidence type="ECO:0000256" key="15">
    <source>
        <dbReference type="ARBA" id="ARBA00023316"/>
    </source>
</evidence>
<protein>
    <recommendedName>
        <fullName evidence="16">Peptidoglycan D,D-transpeptidase FtsI</fullName>
        <ecNumber evidence="16">3.4.16.4</ecNumber>
    </recommendedName>
    <alternativeName>
        <fullName evidence="16">Penicillin-binding protein 3</fullName>
        <shortName evidence="16">PBP-3</shortName>
    </alternativeName>
</protein>
<reference evidence="20" key="2">
    <citation type="journal article" date="2020" name="Microorganisms">
        <title>Osmotic Adaptation and Compatible Solute Biosynthesis of Phototrophic Bacteria as Revealed from Genome Analyses.</title>
        <authorList>
            <person name="Imhoff J.F."/>
            <person name="Rahn T."/>
            <person name="Kunzel S."/>
            <person name="Keller A."/>
            <person name="Neulinger S.C."/>
        </authorList>
    </citation>
    <scope>NUCLEOTIDE SEQUENCE</scope>
    <source>
        <strain evidence="20">DSM 11080</strain>
    </source>
</reference>
<dbReference type="EMBL" id="NRSJ01000028">
    <property type="protein sequence ID" value="MBK1705785.1"/>
    <property type="molecule type" value="Genomic_DNA"/>
</dbReference>
<evidence type="ECO:0000256" key="6">
    <source>
        <dbReference type="ARBA" id="ARBA00022670"/>
    </source>
</evidence>
<evidence type="ECO:0000256" key="1">
    <source>
        <dbReference type="ARBA" id="ARBA00004370"/>
    </source>
</evidence>
<dbReference type="PANTHER" id="PTHR30627">
    <property type="entry name" value="PEPTIDOGLYCAN D,D-TRANSPEPTIDASE"/>
    <property type="match status" value="1"/>
</dbReference>
<dbReference type="Pfam" id="PF00905">
    <property type="entry name" value="Transpeptidase"/>
    <property type="match status" value="1"/>
</dbReference>
<keyword evidence="5 16" id="KW-0121">Carboxypeptidase</keyword>
<keyword evidence="15 16" id="KW-0961">Cell wall biogenesis/degradation</keyword>
<comment type="pathway">
    <text evidence="16">Cell wall biogenesis; peptidoglycan biosynthesis.</text>
</comment>
<keyword evidence="12 16" id="KW-0472">Membrane</keyword>
<accession>A0AAJ0XB52</accession>
<dbReference type="SUPFAM" id="SSF56519">
    <property type="entry name" value="Penicillin binding protein dimerisation domain"/>
    <property type="match status" value="1"/>
</dbReference>
<dbReference type="GO" id="GO:0000917">
    <property type="term" value="P:division septum assembly"/>
    <property type="evidence" value="ECO:0007669"/>
    <property type="project" value="UniProtKB-KW"/>
</dbReference>
<evidence type="ECO:0000256" key="8">
    <source>
        <dbReference type="ARBA" id="ARBA00022801"/>
    </source>
</evidence>
<dbReference type="EC" id="3.4.16.4" evidence="16"/>
<dbReference type="Proteomes" id="UP001296776">
    <property type="component" value="Unassembled WGS sequence"/>
</dbReference>
<evidence type="ECO:0000256" key="7">
    <source>
        <dbReference type="ARBA" id="ARBA00022692"/>
    </source>
</evidence>
<dbReference type="InterPro" id="IPR050515">
    <property type="entry name" value="Beta-lactam/transpept"/>
</dbReference>
<evidence type="ECO:0000259" key="19">
    <source>
        <dbReference type="Pfam" id="PF03717"/>
    </source>
</evidence>
<reference evidence="20" key="1">
    <citation type="submission" date="2017-08" db="EMBL/GenBank/DDBJ databases">
        <authorList>
            <person name="Imhoff J.F."/>
            <person name="Rahn T."/>
            <person name="Kuenzel S."/>
            <person name="Neulinger S.C."/>
        </authorList>
    </citation>
    <scope>NUCLEOTIDE SEQUENCE</scope>
    <source>
        <strain evidence="20">DSM 11080</strain>
    </source>
</reference>
<dbReference type="GO" id="GO:0006508">
    <property type="term" value="P:proteolysis"/>
    <property type="evidence" value="ECO:0007669"/>
    <property type="project" value="UniProtKB-KW"/>
</dbReference>
<dbReference type="GO" id="GO:0005886">
    <property type="term" value="C:plasma membrane"/>
    <property type="evidence" value="ECO:0007669"/>
    <property type="project" value="UniProtKB-UniRule"/>
</dbReference>
<dbReference type="SUPFAM" id="SSF56601">
    <property type="entry name" value="beta-lactamase/transpeptidase-like"/>
    <property type="match status" value="1"/>
</dbReference>
<evidence type="ECO:0000256" key="4">
    <source>
        <dbReference type="ARBA" id="ARBA00022618"/>
    </source>
</evidence>
<evidence type="ECO:0000256" key="12">
    <source>
        <dbReference type="ARBA" id="ARBA00023136"/>
    </source>
</evidence>
<dbReference type="GO" id="GO:0009252">
    <property type="term" value="P:peptidoglycan biosynthetic process"/>
    <property type="evidence" value="ECO:0007669"/>
    <property type="project" value="UniProtKB-UniRule"/>
</dbReference>
<evidence type="ECO:0000256" key="5">
    <source>
        <dbReference type="ARBA" id="ARBA00022645"/>
    </source>
</evidence>
<keyword evidence="21" id="KW-1185">Reference proteome</keyword>
<keyword evidence="9 16" id="KW-0133">Cell shape</keyword>
<comment type="catalytic activity">
    <reaction evidence="16">
        <text>Preferential cleavage: (Ac)2-L-Lys-D-Ala-|-D-Ala. Also transpeptidation of peptidyl-alanyl moieties that are N-acyl substituents of D-alanine.</text>
        <dbReference type="EC" id="3.4.16.4"/>
    </reaction>
</comment>
<keyword evidence="13 16" id="KW-0717">Septation</keyword>
<evidence type="ECO:0000259" key="18">
    <source>
        <dbReference type="Pfam" id="PF00905"/>
    </source>
</evidence>
<feature type="active site" description="Acyl-ester intermediate" evidence="16">
    <location>
        <position position="314"/>
    </location>
</feature>
<evidence type="ECO:0000313" key="20">
    <source>
        <dbReference type="EMBL" id="MBK1705785.1"/>
    </source>
</evidence>
<dbReference type="Gene3D" id="3.30.450.330">
    <property type="match status" value="1"/>
</dbReference>
<keyword evidence="8 16" id="KW-0378">Hydrolase</keyword>
<dbReference type="InterPro" id="IPR012338">
    <property type="entry name" value="Beta-lactam/transpept-like"/>
</dbReference>
<keyword evidence="10 16" id="KW-0573">Peptidoglycan synthesis</keyword>
<evidence type="ECO:0000313" key="21">
    <source>
        <dbReference type="Proteomes" id="UP001296776"/>
    </source>
</evidence>
<dbReference type="Gene3D" id="3.90.1310.10">
    <property type="entry name" value="Penicillin-binding protein 2a (Domain 2)"/>
    <property type="match status" value="1"/>
</dbReference>
<gene>
    <name evidence="16" type="primary">ftsI</name>
    <name evidence="20" type="ORF">CKO40_14790</name>
</gene>
<dbReference type="GO" id="GO:0008360">
    <property type="term" value="P:regulation of cell shape"/>
    <property type="evidence" value="ECO:0007669"/>
    <property type="project" value="UniProtKB-KW"/>
</dbReference>
<feature type="domain" description="Penicillin-binding protein transpeptidase" evidence="18">
    <location>
        <begin position="267"/>
        <end position="563"/>
    </location>
</feature>
<dbReference type="InterPro" id="IPR001460">
    <property type="entry name" value="PCN-bd_Tpept"/>
</dbReference>
<evidence type="ECO:0000256" key="3">
    <source>
        <dbReference type="ARBA" id="ARBA00022519"/>
    </source>
</evidence>
<dbReference type="GO" id="GO:0071555">
    <property type="term" value="P:cell wall organization"/>
    <property type="evidence" value="ECO:0007669"/>
    <property type="project" value="UniProtKB-KW"/>
</dbReference>
<dbReference type="HAMAP" id="MF_02080">
    <property type="entry name" value="FtsI_transpept"/>
    <property type="match status" value="1"/>
</dbReference>
<keyword evidence="3 16" id="KW-0997">Cell inner membrane</keyword>
<keyword evidence="2 16" id="KW-1003">Cell membrane</keyword>
<evidence type="ECO:0000256" key="16">
    <source>
        <dbReference type="HAMAP-Rule" id="MF_02080"/>
    </source>
</evidence>
<dbReference type="InterPro" id="IPR005311">
    <property type="entry name" value="PBP_dimer"/>
</dbReference>
<feature type="compositionally biased region" description="Basic and acidic residues" evidence="17">
    <location>
        <begin position="1"/>
        <end position="19"/>
    </location>
</feature>
<dbReference type="GO" id="GO:0043093">
    <property type="term" value="P:FtsZ-dependent cytokinesis"/>
    <property type="evidence" value="ECO:0007669"/>
    <property type="project" value="UniProtKB-UniRule"/>
</dbReference>
<evidence type="ECO:0000256" key="13">
    <source>
        <dbReference type="ARBA" id="ARBA00023210"/>
    </source>
</evidence>
<dbReference type="AlphaFoldDB" id="A0AAJ0XB52"/>
<keyword evidence="7 16" id="KW-0812">Transmembrane</keyword>
<feature type="region of interest" description="Disordered" evidence="17">
    <location>
        <begin position="1"/>
        <end position="20"/>
    </location>
</feature>
<dbReference type="GO" id="GO:0008955">
    <property type="term" value="F:peptidoglycan glycosyltransferase activity"/>
    <property type="evidence" value="ECO:0007669"/>
    <property type="project" value="InterPro"/>
</dbReference>
<dbReference type="GO" id="GO:0008658">
    <property type="term" value="F:penicillin binding"/>
    <property type="evidence" value="ECO:0007669"/>
    <property type="project" value="InterPro"/>
</dbReference>
<comment type="function">
    <text evidence="16">Catalyzes cross-linking of the peptidoglycan cell wall at the division septum.</text>
</comment>
<comment type="subcellular location">
    <subcellularLocation>
        <location evidence="1">Membrane</location>
    </subcellularLocation>
</comment>
<dbReference type="RefSeq" id="WP_200347003.1">
    <property type="nucleotide sequence ID" value="NZ_NRSJ01000028.1"/>
</dbReference>
<organism evidence="20 21">
    <name type="scientific">Halochromatium glycolicum</name>
    <dbReference type="NCBI Taxonomy" id="85075"/>
    <lineage>
        <taxon>Bacteria</taxon>
        <taxon>Pseudomonadati</taxon>
        <taxon>Pseudomonadota</taxon>
        <taxon>Gammaproteobacteria</taxon>
        <taxon>Chromatiales</taxon>
        <taxon>Chromatiaceae</taxon>
        <taxon>Halochromatium</taxon>
    </lineage>
</organism>
<dbReference type="PANTHER" id="PTHR30627:SF1">
    <property type="entry name" value="PEPTIDOGLYCAN D,D-TRANSPEPTIDASE FTSI"/>
    <property type="match status" value="1"/>
</dbReference>
<dbReference type="InterPro" id="IPR037532">
    <property type="entry name" value="FtsI_transpept"/>
</dbReference>
<keyword evidence="4 16" id="KW-0132">Cell division</keyword>
<evidence type="ECO:0000256" key="10">
    <source>
        <dbReference type="ARBA" id="ARBA00022984"/>
    </source>
</evidence>
<comment type="similarity">
    <text evidence="16">Belongs to the transpeptidase family. FtsI subfamily.</text>
</comment>
<dbReference type="InterPro" id="IPR036138">
    <property type="entry name" value="PBP_dimer_sf"/>
</dbReference>
<dbReference type="GO" id="GO:0009002">
    <property type="term" value="F:serine-type D-Ala-D-Ala carboxypeptidase activity"/>
    <property type="evidence" value="ECO:0007669"/>
    <property type="project" value="UniProtKB-UniRule"/>
</dbReference>
<evidence type="ECO:0000256" key="17">
    <source>
        <dbReference type="SAM" id="MobiDB-lite"/>
    </source>
</evidence>
<name>A0AAJ0XB52_9GAMM</name>
<evidence type="ECO:0000256" key="11">
    <source>
        <dbReference type="ARBA" id="ARBA00022989"/>
    </source>
</evidence>
<proteinExistence type="inferred from homology"/>
<feature type="domain" description="Penicillin-binding protein dimerisation" evidence="19">
    <location>
        <begin position="72"/>
        <end position="227"/>
    </location>
</feature>
<keyword evidence="6 16" id="KW-0645">Protease</keyword>
<comment type="caution">
    <text evidence="20">The sequence shown here is derived from an EMBL/GenBank/DDBJ whole genome shotgun (WGS) entry which is preliminary data.</text>
</comment>
<keyword evidence="11 16" id="KW-1133">Transmembrane helix</keyword>
<dbReference type="Gene3D" id="3.40.710.10">
    <property type="entry name" value="DD-peptidase/beta-lactamase superfamily"/>
    <property type="match status" value="1"/>
</dbReference>
<dbReference type="Gene3D" id="1.10.150.770">
    <property type="match status" value="1"/>
</dbReference>